<keyword evidence="5 9" id="KW-0175">Coiled coil</keyword>
<feature type="region of interest" description="Disordered" evidence="10">
    <location>
        <begin position="132"/>
        <end position="187"/>
    </location>
</feature>
<feature type="region of interest" description="Disordered" evidence="10">
    <location>
        <begin position="1"/>
        <end position="108"/>
    </location>
</feature>
<keyword evidence="2" id="KW-0963">Cytoplasm</keyword>
<name>A0ABM1RZZ3_LIMPO</name>
<dbReference type="InterPro" id="IPR019323">
    <property type="entry name" value="ELKS/CAST"/>
</dbReference>
<evidence type="ECO:0000256" key="3">
    <source>
        <dbReference type="ARBA" id="ARBA00022553"/>
    </source>
</evidence>
<organism evidence="11 12">
    <name type="scientific">Limulus polyphemus</name>
    <name type="common">Atlantic horseshoe crab</name>
    <dbReference type="NCBI Taxonomy" id="6850"/>
    <lineage>
        <taxon>Eukaryota</taxon>
        <taxon>Metazoa</taxon>
        <taxon>Ecdysozoa</taxon>
        <taxon>Arthropoda</taxon>
        <taxon>Chelicerata</taxon>
        <taxon>Merostomata</taxon>
        <taxon>Xiphosura</taxon>
        <taxon>Limulidae</taxon>
        <taxon>Limulus</taxon>
    </lineage>
</organism>
<keyword evidence="4" id="KW-0770">Synapse</keyword>
<gene>
    <name evidence="12" type="primary">LOC111084559</name>
</gene>
<dbReference type="Proteomes" id="UP000694941">
    <property type="component" value="Unplaced"/>
</dbReference>
<keyword evidence="11" id="KW-1185">Reference proteome</keyword>
<feature type="compositionally biased region" description="Low complexity" evidence="10">
    <location>
        <begin position="89"/>
        <end position="98"/>
    </location>
</feature>
<evidence type="ECO:0000256" key="4">
    <source>
        <dbReference type="ARBA" id="ARBA00023018"/>
    </source>
</evidence>
<evidence type="ECO:0000256" key="10">
    <source>
        <dbReference type="SAM" id="MobiDB-lite"/>
    </source>
</evidence>
<feature type="compositionally biased region" description="Low complexity" evidence="10">
    <location>
        <begin position="57"/>
        <end position="74"/>
    </location>
</feature>
<keyword evidence="6" id="KW-0206">Cytoskeleton</keyword>
<dbReference type="PANTHER" id="PTHR18861">
    <property type="entry name" value="ELKS/RAB6-INTERACTING/CAST PROTEIN"/>
    <property type="match status" value="1"/>
</dbReference>
<keyword evidence="7" id="KW-0966">Cell projection</keyword>
<evidence type="ECO:0000256" key="5">
    <source>
        <dbReference type="ARBA" id="ARBA00023054"/>
    </source>
</evidence>
<evidence type="ECO:0000256" key="2">
    <source>
        <dbReference type="ARBA" id="ARBA00022490"/>
    </source>
</evidence>
<reference evidence="12" key="1">
    <citation type="submission" date="2025-08" db="UniProtKB">
        <authorList>
            <consortium name="RefSeq"/>
        </authorList>
    </citation>
    <scope>IDENTIFICATION</scope>
    <source>
        <tissue evidence="12">Muscle</tissue>
    </source>
</reference>
<keyword evidence="3" id="KW-0597">Phosphoprotein</keyword>
<feature type="compositionally biased region" description="Polar residues" evidence="10">
    <location>
        <begin position="46"/>
        <end position="56"/>
    </location>
</feature>
<comment type="subcellular location">
    <subcellularLocation>
        <location evidence="1">Cytoplasm</location>
        <location evidence="1">Cytoskeleton</location>
    </subcellularLocation>
    <subcellularLocation>
        <location evidence="8">Presynapse</location>
    </subcellularLocation>
</comment>
<feature type="non-terminal residue" evidence="12">
    <location>
        <position position="1"/>
    </location>
</feature>
<feature type="coiled-coil region" evidence="9">
    <location>
        <begin position="249"/>
        <end position="276"/>
    </location>
</feature>
<evidence type="ECO:0000313" key="11">
    <source>
        <dbReference type="Proteomes" id="UP000694941"/>
    </source>
</evidence>
<dbReference type="Pfam" id="PF10174">
    <property type="entry name" value="Cast"/>
    <property type="match status" value="1"/>
</dbReference>
<sequence length="321" mass="36515">RCARFYINNTNNNRSVKSRKMYTGSSSQRSPKPSRRPEMAVLGHGSSPSKVYTSSISQPPSVRGSPVPPRVISSPPQPYRSRHYGVSRSSNNSPLNLPGESQVPRSISSSAFNTGGVDYGDGVNSLMMDVRASGSGHRSRSLSRPMRGRGYQSLERDPDREYVSTREPRQRSLDGGEINSRHARGRDYPLEQAMYRDREHRDMYYHDRESVTDSDPYRESGLYSDARTMHASPVHNVDKQNDYSRDNFVMELQSSLNELQNQYGSIKRELDVTTQKLGSSMHSIKTFWSPELKKERALRKEEAAKYALINDQMKILRSENQ</sequence>
<dbReference type="GeneID" id="111084559"/>
<evidence type="ECO:0000256" key="8">
    <source>
        <dbReference type="ARBA" id="ARBA00034106"/>
    </source>
</evidence>
<dbReference type="RefSeq" id="XP_022236948.1">
    <property type="nucleotide sequence ID" value="XM_022381240.1"/>
</dbReference>
<feature type="non-terminal residue" evidence="12">
    <location>
        <position position="321"/>
    </location>
</feature>
<evidence type="ECO:0000256" key="9">
    <source>
        <dbReference type="SAM" id="Coils"/>
    </source>
</evidence>
<evidence type="ECO:0000256" key="7">
    <source>
        <dbReference type="ARBA" id="ARBA00023273"/>
    </source>
</evidence>
<evidence type="ECO:0000256" key="1">
    <source>
        <dbReference type="ARBA" id="ARBA00004245"/>
    </source>
</evidence>
<proteinExistence type="predicted"/>
<evidence type="ECO:0000313" key="12">
    <source>
        <dbReference type="RefSeq" id="XP_022236948.1"/>
    </source>
</evidence>
<protein>
    <submittedName>
        <fullName evidence="12">Uncharacterized protein LOC111084559</fullName>
    </submittedName>
</protein>
<evidence type="ECO:0000256" key="6">
    <source>
        <dbReference type="ARBA" id="ARBA00023212"/>
    </source>
</evidence>
<accession>A0ABM1RZZ3</accession>
<feature type="compositionally biased region" description="Basic and acidic residues" evidence="10">
    <location>
        <begin position="154"/>
        <end position="174"/>
    </location>
</feature>
<dbReference type="PANTHER" id="PTHR18861:SF0">
    <property type="entry name" value="BRUCHPILOT, ISOFORM J"/>
    <property type="match status" value="1"/>
</dbReference>